<gene>
    <name evidence="2" type="ORF">EJP77_00530</name>
</gene>
<organism evidence="2 3">
    <name type="scientific">Paenibacillus zeisoli</name>
    <dbReference type="NCBI Taxonomy" id="2496267"/>
    <lineage>
        <taxon>Bacteria</taxon>
        <taxon>Bacillati</taxon>
        <taxon>Bacillota</taxon>
        <taxon>Bacilli</taxon>
        <taxon>Bacillales</taxon>
        <taxon>Paenibacillaceae</taxon>
        <taxon>Paenibacillus</taxon>
    </lineage>
</organism>
<dbReference type="RefSeq" id="WP_127197244.1">
    <property type="nucleotide sequence ID" value="NZ_RZNX01000001.1"/>
</dbReference>
<protein>
    <submittedName>
        <fullName evidence="2">Copper amine oxidase N-terminal domain-containing protein</fullName>
    </submittedName>
</protein>
<feature type="domain" description="Copper amine oxidase-like N-terminal" evidence="1">
    <location>
        <begin position="42"/>
        <end position="143"/>
    </location>
</feature>
<evidence type="ECO:0000259" key="1">
    <source>
        <dbReference type="Pfam" id="PF07833"/>
    </source>
</evidence>
<keyword evidence="3" id="KW-1185">Reference proteome</keyword>
<dbReference type="Pfam" id="PF07833">
    <property type="entry name" value="Cu_amine_oxidN1"/>
    <property type="match status" value="1"/>
</dbReference>
<dbReference type="EMBL" id="RZNX01000001">
    <property type="protein sequence ID" value="RUT35544.1"/>
    <property type="molecule type" value="Genomic_DNA"/>
</dbReference>
<dbReference type="Proteomes" id="UP000272464">
    <property type="component" value="Unassembled WGS sequence"/>
</dbReference>
<name>A0A3S1D2L5_9BACL</name>
<evidence type="ECO:0000313" key="2">
    <source>
        <dbReference type="EMBL" id="RUT35544.1"/>
    </source>
</evidence>
<dbReference type="InterPro" id="IPR036582">
    <property type="entry name" value="Mao_N_sf"/>
</dbReference>
<evidence type="ECO:0000313" key="3">
    <source>
        <dbReference type="Proteomes" id="UP000272464"/>
    </source>
</evidence>
<accession>A0A3S1D2L5</accession>
<sequence>MIKVKFLSMLMVLIFSVFFSSIAYGSGKISISVNGQLQEVNKVNPNDSSLVIKDSVFVPLRSLSALNLILDWNPQTKEIKVNDGSNALVLAIDKNIAYKNNTKLELSNPPLLKNGRTWVPLRFISQAFNAKVRWFEEKKHVEILTEEFINIQAKSLNDLIKSGESREKVDQLVGERFYDWRKLLTLHNTIKEPAENYYIYNLFFDSSDSTKLAVRIINRGLSGDVETYSDKWKGTGPLYDLIVHLEIKDNKFNIVWIGELTDSKNKIKTAFNIDNGVDLQLQKILGQNWGYQQTSGKPLIFSKMLRSYKSSSIGGFPPIDYLE</sequence>
<comment type="caution">
    <text evidence="2">The sequence shown here is derived from an EMBL/GenBank/DDBJ whole genome shotgun (WGS) entry which is preliminary data.</text>
</comment>
<proteinExistence type="predicted"/>
<dbReference type="Gene3D" id="3.30.457.10">
    <property type="entry name" value="Copper amine oxidase-like, N-terminal domain"/>
    <property type="match status" value="1"/>
</dbReference>
<dbReference type="SUPFAM" id="SSF55383">
    <property type="entry name" value="Copper amine oxidase, domain N"/>
    <property type="match status" value="1"/>
</dbReference>
<dbReference type="InterPro" id="IPR012854">
    <property type="entry name" value="Cu_amine_oxidase-like_N"/>
</dbReference>
<dbReference type="OrthoDB" id="2005648at2"/>
<reference evidence="2 3" key="1">
    <citation type="submission" date="2018-12" db="EMBL/GenBank/DDBJ databases">
        <authorList>
            <person name="Sun L."/>
            <person name="Chen Z."/>
        </authorList>
    </citation>
    <scope>NUCLEOTIDE SEQUENCE [LARGE SCALE GENOMIC DNA]</scope>
    <source>
        <strain evidence="2 3">3-5-3</strain>
    </source>
</reference>
<dbReference type="AlphaFoldDB" id="A0A3S1D2L5"/>